<comment type="caution">
    <text evidence="1">The sequence shown here is derived from an EMBL/GenBank/DDBJ whole genome shotgun (WGS) entry which is preliminary data.</text>
</comment>
<organism evidence="1 2">
    <name type="scientific">Bradyrhizobium nanningense</name>
    <dbReference type="NCBI Taxonomy" id="1325118"/>
    <lineage>
        <taxon>Bacteria</taxon>
        <taxon>Pseudomonadati</taxon>
        <taxon>Pseudomonadota</taxon>
        <taxon>Alphaproteobacteria</taxon>
        <taxon>Hyphomicrobiales</taxon>
        <taxon>Nitrobacteraceae</taxon>
        <taxon>Bradyrhizobium</taxon>
    </lineage>
</organism>
<reference evidence="1 2" key="1">
    <citation type="submission" date="2015-04" db="EMBL/GenBank/DDBJ databases">
        <title>Comparative genomics of rhizobia nodulating Arachis hypogaea in China.</title>
        <authorList>
            <person name="Li Y."/>
        </authorList>
    </citation>
    <scope>NUCLEOTIDE SEQUENCE [LARGE SCALE GENOMIC DNA]</scope>
    <source>
        <strain evidence="1 2">CCBAU 51757</strain>
    </source>
</reference>
<sequence>MTGEYFQTSTKKGRGRARRSLDMIKAMYEIAEDARPITERGIGYKLFSLGLIPSMSKNVMQGVYRLLKEAREEGTIPWEWIVDETRELEQVSTWDDPVAFVRCVARSYRRDFCQQQPQRVEVWSEKGTIRGVLQPVLDEYGVGFRVMHGFGSATTINGVSQYDDGRPLIILYIGDFDPSGLWMSERDIPERLERYGGDHISIRRIALLHEDCMTLGERPAFNVADKRKDPRAPWFWKTFGQRCWELDAMDPNDLRARVEAEINEHIEPEAWERCRIVNEAEQQSLRHVLDRWGGHS</sequence>
<evidence type="ECO:0000313" key="2">
    <source>
        <dbReference type="Proteomes" id="UP000289546"/>
    </source>
</evidence>
<dbReference type="Proteomes" id="UP000289546">
    <property type="component" value="Unassembled WGS sequence"/>
</dbReference>
<dbReference type="EMBL" id="LBJQ01000084">
    <property type="protein sequence ID" value="RXH25848.1"/>
    <property type="molecule type" value="Genomic_DNA"/>
</dbReference>
<keyword evidence="2" id="KW-1185">Reference proteome</keyword>
<dbReference type="AlphaFoldDB" id="A0A4Q0S356"/>
<dbReference type="RefSeq" id="WP_206734141.1">
    <property type="nucleotide sequence ID" value="NZ_LBJC01000030.1"/>
</dbReference>
<name>A0A4Q0S356_9BRAD</name>
<protein>
    <submittedName>
        <fullName evidence="1">Uncharacterized protein</fullName>
    </submittedName>
</protein>
<gene>
    <name evidence="1" type="ORF">XH99_22335</name>
</gene>
<accession>A0A4Q0S356</accession>
<evidence type="ECO:0000313" key="1">
    <source>
        <dbReference type="EMBL" id="RXH25848.1"/>
    </source>
</evidence>
<proteinExistence type="predicted"/>